<sequence>MGEEERRIRQIMDRLNAHFEDRPMEFLTDREPWKLLLATILSAQCTDARVNQVTKVLYQHYPRLEDIAAASQEEIEREIYTTGFYHNKARNLRACAQVLLLRFDGTVPDEMEALLTLPGVGRKTANLILGEIYGKPSIVVDTHVKRVSRRLGLVTATDPTKVEAELKTVLPESFWILWNTRLMALGRTYCTAKAPNCADCYLSDLCPRVGVE</sequence>
<feature type="binding site" evidence="10">
    <location>
        <position position="206"/>
    </location>
    <ligand>
        <name>[4Fe-4S] cluster</name>
        <dbReference type="ChEBI" id="CHEBI:49883"/>
    </ligand>
</feature>
<dbReference type="GO" id="GO:0140078">
    <property type="term" value="F:class I DNA-(apurinic or apyrimidinic site) endonuclease activity"/>
    <property type="evidence" value="ECO:0007669"/>
    <property type="project" value="UniProtKB-EC"/>
</dbReference>
<dbReference type="HAMAP" id="MF_00942">
    <property type="entry name" value="Nth"/>
    <property type="match status" value="1"/>
</dbReference>
<keyword evidence="9 10" id="KW-0326">Glycosidase</keyword>
<reference evidence="12 13" key="1">
    <citation type="submission" date="2011-10" db="EMBL/GenBank/DDBJ databases">
        <title>The Genome Sequence of Lachnospiraceae bacterium ACC2.</title>
        <authorList>
            <consortium name="The Broad Institute Genome Sequencing Platform"/>
            <person name="Earl A."/>
            <person name="Ward D."/>
            <person name="Feldgarden M."/>
            <person name="Gevers D."/>
            <person name="Sizova M."/>
            <person name="Hazen A."/>
            <person name="Epstein S."/>
            <person name="Young S.K."/>
            <person name="Zeng Q."/>
            <person name="Gargeya S."/>
            <person name="Fitzgerald M."/>
            <person name="Haas B."/>
            <person name="Abouelleil A."/>
            <person name="Alvarado L."/>
            <person name="Arachchi H.M."/>
            <person name="Berlin A."/>
            <person name="Brown A."/>
            <person name="Chapman S.B."/>
            <person name="Chen Z."/>
            <person name="Dunbar C."/>
            <person name="Freedman E."/>
            <person name="Gearin G."/>
            <person name="Goldberg J."/>
            <person name="Griggs A."/>
            <person name="Gujja S."/>
            <person name="Heiman D."/>
            <person name="Howarth C."/>
            <person name="Larson L."/>
            <person name="Lui A."/>
            <person name="MacDonald P.J.P."/>
            <person name="Montmayeur A."/>
            <person name="Murphy C."/>
            <person name="Neiman D."/>
            <person name="Pearson M."/>
            <person name="Priest M."/>
            <person name="Roberts A."/>
            <person name="Saif S."/>
            <person name="Shea T."/>
            <person name="Shenoy N."/>
            <person name="Sisk P."/>
            <person name="Stolte C."/>
            <person name="Sykes S."/>
            <person name="Wortman J."/>
            <person name="Nusbaum C."/>
            <person name="Birren B."/>
        </authorList>
    </citation>
    <scope>NUCLEOTIDE SEQUENCE [LARGE SCALE GENOMIC DNA]</scope>
    <source>
        <strain evidence="12 13">ACC2</strain>
    </source>
</reference>
<dbReference type="PANTHER" id="PTHR10359:SF18">
    <property type="entry name" value="ENDONUCLEASE III"/>
    <property type="match status" value="1"/>
</dbReference>
<name>A0AA36Y3A4_9FIRM</name>
<gene>
    <name evidence="10" type="primary">nth</name>
    <name evidence="12" type="ORF">HMPREF9623_01915</name>
</gene>
<keyword evidence="8 10" id="KW-0234">DNA repair</keyword>
<feature type="binding site" evidence="10">
    <location>
        <position position="197"/>
    </location>
    <ligand>
        <name>[4Fe-4S] cluster</name>
        <dbReference type="ChEBI" id="CHEBI:49883"/>
    </ligand>
</feature>
<comment type="caution">
    <text evidence="12">The sequence shown here is derived from an EMBL/GenBank/DDBJ whole genome shotgun (WGS) entry which is preliminary data.</text>
</comment>
<dbReference type="GO" id="GO:0019104">
    <property type="term" value="F:DNA N-glycosylase activity"/>
    <property type="evidence" value="ECO:0007669"/>
    <property type="project" value="UniProtKB-UniRule"/>
</dbReference>
<feature type="binding site" evidence="10">
    <location>
        <position position="200"/>
    </location>
    <ligand>
        <name>[4Fe-4S] cluster</name>
        <dbReference type="ChEBI" id="CHEBI:49883"/>
    </ligand>
</feature>
<keyword evidence="10" id="KW-0238">DNA-binding</keyword>
<dbReference type="InterPro" id="IPR003265">
    <property type="entry name" value="HhH-GPD_domain"/>
</dbReference>
<proteinExistence type="inferred from homology"/>
<evidence type="ECO:0000256" key="6">
    <source>
        <dbReference type="ARBA" id="ARBA00023004"/>
    </source>
</evidence>
<evidence type="ECO:0000313" key="13">
    <source>
        <dbReference type="Proteomes" id="UP000018466"/>
    </source>
</evidence>
<dbReference type="GO" id="GO:0003677">
    <property type="term" value="F:DNA binding"/>
    <property type="evidence" value="ECO:0007669"/>
    <property type="project" value="UniProtKB-UniRule"/>
</dbReference>
<dbReference type="EC" id="4.2.99.18" evidence="10"/>
<evidence type="ECO:0000256" key="5">
    <source>
        <dbReference type="ARBA" id="ARBA00022801"/>
    </source>
</evidence>
<dbReference type="CDD" id="cd00056">
    <property type="entry name" value="ENDO3c"/>
    <property type="match status" value="1"/>
</dbReference>
<dbReference type="FunFam" id="1.10.340.30:FF:000001">
    <property type="entry name" value="Endonuclease III"/>
    <property type="match status" value="1"/>
</dbReference>
<evidence type="ECO:0000256" key="2">
    <source>
        <dbReference type="ARBA" id="ARBA00022485"/>
    </source>
</evidence>
<evidence type="ECO:0000256" key="3">
    <source>
        <dbReference type="ARBA" id="ARBA00022723"/>
    </source>
</evidence>
<evidence type="ECO:0000259" key="11">
    <source>
        <dbReference type="SMART" id="SM00478"/>
    </source>
</evidence>
<dbReference type="Pfam" id="PF00633">
    <property type="entry name" value="HHH"/>
    <property type="match status" value="1"/>
</dbReference>
<keyword evidence="7 10" id="KW-0411">Iron-sulfur</keyword>
<dbReference type="NCBIfam" id="TIGR01083">
    <property type="entry name" value="nth"/>
    <property type="match status" value="1"/>
</dbReference>
<comment type="cofactor">
    <cofactor evidence="10">
        <name>[4Fe-4S] cluster</name>
        <dbReference type="ChEBI" id="CHEBI:49883"/>
    </cofactor>
    <text evidence="10">Binds 1 [4Fe-4S] cluster.</text>
</comment>
<dbReference type="SMART" id="SM00478">
    <property type="entry name" value="ENDO3c"/>
    <property type="match status" value="1"/>
</dbReference>
<dbReference type="GeneID" id="86941645"/>
<dbReference type="GO" id="GO:0046872">
    <property type="term" value="F:metal ion binding"/>
    <property type="evidence" value="ECO:0007669"/>
    <property type="project" value="UniProtKB-KW"/>
</dbReference>
<dbReference type="GO" id="GO:0006285">
    <property type="term" value="P:base-excision repair, AP site formation"/>
    <property type="evidence" value="ECO:0007669"/>
    <property type="project" value="TreeGrafter"/>
</dbReference>
<dbReference type="PROSITE" id="PS01155">
    <property type="entry name" value="ENDONUCLEASE_III_2"/>
    <property type="match status" value="1"/>
</dbReference>
<feature type="binding site" evidence="10">
    <location>
        <position position="190"/>
    </location>
    <ligand>
        <name>[4Fe-4S] cluster</name>
        <dbReference type="ChEBI" id="CHEBI:49883"/>
    </ligand>
</feature>
<keyword evidence="5 10" id="KW-0378">Hydrolase</keyword>
<accession>A0AA36Y3A4</accession>
<keyword evidence="6 10" id="KW-0408">Iron</keyword>
<keyword evidence="3 10" id="KW-0479">Metal-binding</keyword>
<dbReference type="RefSeq" id="WP_009533733.1">
    <property type="nucleotide sequence ID" value="NZ_CAUOLT010000017.1"/>
</dbReference>
<keyword evidence="4 10" id="KW-0227">DNA damage</keyword>
<dbReference type="InterPro" id="IPR023170">
    <property type="entry name" value="HhH_base_excis_C"/>
</dbReference>
<dbReference type="Gene3D" id="1.10.340.30">
    <property type="entry name" value="Hypothetical protein, domain 2"/>
    <property type="match status" value="1"/>
</dbReference>
<evidence type="ECO:0000256" key="7">
    <source>
        <dbReference type="ARBA" id="ARBA00023014"/>
    </source>
</evidence>
<dbReference type="PANTHER" id="PTHR10359">
    <property type="entry name" value="A/G-SPECIFIC ADENINE GLYCOSYLASE/ENDONUCLEASE III"/>
    <property type="match status" value="1"/>
</dbReference>
<dbReference type="Proteomes" id="UP000018466">
    <property type="component" value="Unassembled WGS sequence"/>
</dbReference>
<protein>
    <recommendedName>
        <fullName evidence="10">Endonuclease III</fullName>
        <ecNumber evidence="10">4.2.99.18</ecNumber>
    </recommendedName>
    <alternativeName>
        <fullName evidence="10">DNA-(apurinic or apyrimidinic site) lyase</fullName>
    </alternativeName>
</protein>
<dbReference type="InterPro" id="IPR004036">
    <property type="entry name" value="Endonuclease-III-like_CS2"/>
</dbReference>
<comment type="similarity">
    <text evidence="1 10">Belongs to the Nth/MutY family.</text>
</comment>
<keyword evidence="12" id="KW-0540">Nuclease</keyword>
<dbReference type="GO" id="GO:0051539">
    <property type="term" value="F:4 iron, 4 sulfur cluster binding"/>
    <property type="evidence" value="ECO:0007669"/>
    <property type="project" value="UniProtKB-UniRule"/>
</dbReference>
<keyword evidence="12" id="KW-0255">Endonuclease</keyword>
<dbReference type="InterPro" id="IPR011257">
    <property type="entry name" value="DNA_glycosylase"/>
</dbReference>
<comment type="function">
    <text evidence="10">DNA repair enzyme that has both DNA N-glycosylase activity and AP-lyase activity. The DNA N-glycosylase activity releases various damaged pyrimidines from DNA by cleaving the N-glycosidic bond, leaving an AP (apurinic/apyrimidinic) site. The AP-lyase activity cleaves the phosphodiester bond 3' to the AP site by a beta-elimination, leaving a 3'-terminal unsaturated sugar and a product with a terminal 5'-phosphate.</text>
</comment>
<dbReference type="SUPFAM" id="SSF48150">
    <property type="entry name" value="DNA-glycosylase"/>
    <property type="match status" value="1"/>
</dbReference>
<keyword evidence="2 10" id="KW-0004">4Fe-4S</keyword>
<dbReference type="EMBL" id="AGEL01000015">
    <property type="protein sequence ID" value="EHO15594.1"/>
    <property type="molecule type" value="Genomic_DNA"/>
</dbReference>
<keyword evidence="10" id="KW-0456">Lyase</keyword>
<evidence type="ECO:0000256" key="10">
    <source>
        <dbReference type="HAMAP-Rule" id="MF_00942"/>
    </source>
</evidence>
<dbReference type="InterPro" id="IPR000445">
    <property type="entry name" value="HhH_motif"/>
</dbReference>
<dbReference type="Gene3D" id="1.10.1670.10">
    <property type="entry name" value="Helix-hairpin-Helix base-excision DNA repair enzymes (C-terminal)"/>
    <property type="match status" value="1"/>
</dbReference>
<evidence type="ECO:0000256" key="9">
    <source>
        <dbReference type="ARBA" id="ARBA00023295"/>
    </source>
</evidence>
<evidence type="ECO:0000256" key="4">
    <source>
        <dbReference type="ARBA" id="ARBA00022763"/>
    </source>
</evidence>
<keyword evidence="13" id="KW-1185">Reference proteome</keyword>
<evidence type="ECO:0000256" key="8">
    <source>
        <dbReference type="ARBA" id="ARBA00023204"/>
    </source>
</evidence>
<dbReference type="PIRSF" id="PIRSF001435">
    <property type="entry name" value="Nth"/>
    <property type="match status" value="1"/>
</dbReference>
<organism evidence="12 13">
    <name type="scientific">Stomatobaculum longum</name>
    <dbReference type="NCBI Taxonomy" id="796942"/>
    <lineage>
        <taxon>Bacteria</taxon>
        <taxon>Bacillati</taxon>
        <taxon>Bacillota</taxon>
        <taxon>Clostridia</taxon>
        <taxon>Lachnospirales</taxon>
        <taxon>Lachnospiraceae</taxon>
        <taxon>Stomatobaculum</taxon>
    </lineage>
</organism>
<dbReference type="InterPro" id="IPR005759">
    <property type="entry name" value="Nth"/>
</dbReference>
<feature type="domain" description="HhH-GPD" evidence="11">
    <location>
        <begin position="41"/>
        <end position="188"/>
    </location>
</feature>
<evidence type="ECO:0000313" key="12">
    <source>
        <dbReference type="EMBL" id="EHO15594.1"/>
    </source>
</evidence>
<dbReference type="AlphaFoldDB" id="A0AA36Y3A4"/>
<comment type="catalytic activity">
    <reaction evidence="10">
        <text>2'-deoxyribonucleotide-(2'-deoxyribose 5'-phosphate)-2'-deoxyribonucleotide-DNA = a 3'-end 2'-deoxyribonucleotide-(2,3-dehydro-2,3-deoxyribose 5'-phosphate)-DNA + a 5'-end 5'-phospho-2'-deoxyribonucleoside-DNA + H(+)</text>
        <dbReference type="Rhea" id="RHEA:66592"/>
        <dbReference type="Rhea" id="RHEA-COMP:13180"/>
        <dbReference type="Rhea" id="RHEA-COMP:16897"/>
        <dbReference type="Rhea" id="RHEA-COMP:17067"/>
        <dbReference type="ChEBI" id="CHEBI:15378"/>
        <dbReference type="ChEBI" id="CHEBI:136412"/>
        <dbReference type="ChEBI" id="CHEBI:157695"/>
        <dbReference type="ChEBI" id="CHEBI:167181"/>
        <dbReference type="EC" id="4.2.99.18"/>
    </reaction>
</comment>
<dbReference type="Pfam" id="PF00730">
    <property type="entry name" value="HhH-GPD"/>
    <property type="match status" value="1"/>
</dbReference>
<evidence type="ECO:0000256" key="1">
    <source>
        <dbReference type="ARBA" id="ARBA00008343"/>
    </source>
</evidence>